<proteinExistence type="predicted"/>
<accession>A0A382BKT4</accession>
<dbReference type="InterPro" id="IPR023100">
    <property type="entry name" value="D-aminoacylase_insert_dom_sf"/>
</dbReference>
<dbReference type="EMBL" id="UINC01030228">
    <property type="protein sequence ID" value="SVB14274.1"/>
    <property type="molecule type" value="Genomic_DNA"/>
</dbReference>
<name>A0A382BKT4_9ZZZZ</name>
<dbReference type="InterPro" id="IPR032466">
    <property type="entry name" value="Metal_Hydrolase"/>
</dbReference>
<protein>
    <recommendedName>
        <fullName evidence="1">Amidohydrolase 3 domain-containing protein</fullName>
    </recommendedName>
</protein>
<dbReference type="GO" id="GO:0016811">
    <property type="term" value="F:hydrolase activity, acting on carbon-nitrogen (but not peptide) bonds, in linear amides"/>
    <property type="evidence" value="ECO:0007669"/>
    <property type="project" value="InterPro"/>
</dbReference>
<dbReference type="Gene3D" id="3.30.1490.130">
    <property type="entry name" value="D-aminoacylase. Domain 3"/>
    <property type="match status" value="1"/>
</dbReference>
<dbReference type="SUPFAM" id="SSF51556">
    <property type="entry name" value="Metallo-dependent hydrolases"/>
    <property type="match status" value="1"/>
</dbReference>
<gene>
    <name evidence="2" type="ORF">METZ01_LOCUS167128</name>
</gene>
<dbReference type="Gene3D" id="2.30.40.10">
    <property type="entry name" value="Urease, subunit C, domain 1"/>
    <property type="match status" value="1"/>
</dbReference>
<evidence type="ECO:0000259" key="1">
    <source>
        <dbReference type="Pfam" id="PF07969"/>
    </source>
</evidence>
<feature type="domain" description="Amidohydrolase 3" evidence="1">
    <location>
        <begin position="42"/>
        <end position="96"/>
    </location>
</feature>
<dbReference type="InterPro" id="IPR013108">
    <property type="entry name" value="Amidohydro_3"/>
</dbReference>
<dbReference type="CDD" id="cd01297">
    <property type="entry name" value="D-aminoacylase"/>
    <property type="match status" value="1"/>
</dbReference>
<dbReference type="Gene3D" id="3.20.20.140">
    <property type="entry name" value="Metal-dependent hydrolases"/>
    <property type="match status" value="1"/>
</dbReference>
<dbReference type="SUPFAM" id="SSF51338">
    <property type="entry name" value="Composite domain of metallo-dependent hydrolases"/>
    <property type="match status" value="1"/>
</dbReference>
<reference evidence="2" key="1">
    <citation type="submission" date="2018-05" db="EMBL/GenBank/DDBJ databases">
        <authorList>
            <person name="Lanie J.A."/>
            <person name="Ng W.-L."/>
            <person name="Kazmierczak K.M."/>
            <person name="Andrzejewski T.M."/>
            <person name="Davidsen T.M."/>
            <person name="Wayne K.J."/>
            <person name="Tettelin H."/>
            <person name="Glass J.I."/>
            <person name="Rusch D."/>
            <person name="Podicherti R."/>
            <person name="Tsui H.-C.T."/>
            <person name="Winkler M.E."/>
        </authorList>
    </citation>
    <scope>NUCLEOTIDE SEQUENCE</scope>
</reference>
<dbReference type="PANTHER" id="PTHR11647:SF1">
    <property type="entry name" value="COLLAPSIN RESPONSE MEDIATOR PROTEIN"/>
    <property type="match status" value="1"/>
</dbReference>
<dbReference type="PANTHER" id="PTHR11647">
    <property type="entry name" value="HYDRANTOINASE/DIHYDROPYRIMIDINASE FAMILY MEMBER"/>
    <property type="match status" value="1"/>
</dbReference>
<dbReference type="InterPro" id="IPR011059">
    <property type="entry name" value="Metal-dep_hydrolase_composite"/>
</dbReference>
<evidence type="ECO:0000313" key="2">
    <source>
        <dbReference type="EMBL" id="SVB14274.1"/>
    </source>
</evidence>
<feature type="domain" description="Amidohydrolase 3" evidence="1">
    <location>
        <begin position="370"/>
        <end position="468"/>
    </location>
</feature>
<dbReference type="InterPro" id="IPR050378">
    <property type="entry name" value="Metallo-dep_Hydrolases_sf"/>
</dbReference>
<dbReference type="AlphaFoldDB" id="A0A382BKT4"/>
<sequence>MNDIVIRHTAILDGLGGPAFVGDVGIEGGRISQIGSVSPGRQEIDGRGQTLAPGFIDTHSHDDGAFFRHPEMAFKMAQGVTTVVSGNCGFSAIPIDPDVEPGRASGGILAGLDSSFADLEGYFAAALGRGPGINNMMLVGHNTTRTLVMGMEKRAPTGAEINEMKGHVRSALEQGACGFSTGLIYRPGRWSDTEEVIALASAAGEVGALYTTHMRNEGDHLLSAVDEALTIGRDADVHLHISHHKSAGPANWGKVGDSLAKVNQALAAGQPVTLDVYPYTAGSGRMIEYFDLSNINRQLAEVIRIASCPAFRHYEGRMLKDIATEQSVDICDLTHTILTAPKGDRTICIQFIIDEQDIVTNLKYPDMMVGSDGIPDLKGQPHPRLFGTFPRILAKYVRDDGILTLQEAVRRMTSLPARVFGMTERGQVKEGYWADLVMFDPDTVQDDATYDKPKTQPTGISLVVVNGDIGMQQGIQTKLRSGKMLRYQRSAFDE</sequence>
<dbReference type="Pfam" id="PF07969">
    <property type="entry name" value="Amidohydro_3"/>
    <property type="match status" value="2"/>
</dbReference>
<organism evidence="2">
    <name type="scientific">marine metagenome</name>
    <dbReference type="NCBI Taxonomy" id="408172"/>
    <lineage>
        <taxon>unclassified sequences</taxon>
        <taxon>metagenomes</taxon>
        <taxon>ecological metagenomes</taxon>
    </lineage>
</organism>